<dbReference type="PROSITE" id="PS50918">
    <property type="entry name" value="WWE"/>
    <property type="match status" value="1"/>
</dbReference>
<keyword evidence="4" id="KW-0479">Metal-binding</keyword>
<feature type="region of interest" description="Disordered" evidence="5">
    <location>
        <begin position="436"/>
        <end position="542"/>
    </location>
</feature>
<evidence type="ECO:0000259" key="7">
    <source>
        <dbReference type="PROSITE" id="PS50918"/>
    </source>
</evidence>
<dbReference type="GO" id="GO:0003950">
    <property type="term" value="F:NAD+ poly-ADP-ribosyltransferase activity"/>
    <property type="evidence" value="ECO:0007669"/>
    <property type="project" value="InterPro"/>
</dbReference>
<protein>
    <recommendedName>
        <fullName evidence="11">PARP</fullName>
    </recommendedName>
</protein>
<feature type="domain" description="C3H1-type" evidence="6">
    <location>
        <begin position="28"/>
        <end position="56"/>
    </location>
</feature>
<keyword evidence="2" id="KW-0539">Nucleus</keyword>
<dbReference type="InterPro" id="IPR051712">
    <property type="entry name" value="ARTD-AVP"/>
</dbReference>
<organism evidence="9 10">
    <name type="scientific">Dissostichus mawsoni</name>
    <name type="common">Antarctic cod</name>
    <dbReference type="NCBI Taxonomy" id="36200"/>
    <lineage>
        <taxon>Eukaryota</taxon>
        <taxon>Metazoa</taxon>
        <taxon>Chordata</taxon>
        <taxon>Craniata</taxon>
        <taxon>Vertebrata</taxon>
        <taxon>Euteleostomi</taxon>
        <taxon>Actinopterygii</taxon>
        <taxon>Neopterygii</taxon>
        <taxon>Teleostei</taxon>
        <taxon>Neoteleostei</taxon>
        <taxon>Acanthomorphata</taxon>
        <taxon>Eupercaria</taxon>
        <taxon>Perciformes</taxon>
        <taxon>Notothenioidei</taxon>
        <taxon>Nototheniidae</taxon>
        <taxon>Dissostichus</taxon>
    </lineage>
</organism>
<dbReference type="EMBL" id="JAAKFY010000003">
    <property type="protein sequence ID" value="KAF3859114.1"/>
    <property type="molecule type" value="Genomic_DNA"/>
</dbReference>
<evidence type="ECO:0000259" key="6">
    <source>
        <dbReference type="PROSITE" id="PS50103"/>
    </source>
</evidence>
<feature type="domain" description="PARP catalytic" evidence="8">
    <location>
        <begin position="243"/>
        <end position="442"/>
    </location>
</feature>
<dbReference type="PANTHER" id="PTHR45740">
    <property type="entry name" value="POLY [ADP-RIBOSE] POLYMERASE"/>
    <property type="match status" value="1"/>
</dbReference>
<evidence type="ECO:0000256" key="1">
    <source>
        <dbReference type="ARBA" id="ARBA00004123"/>
    </source>
</evidence>
<evidence type="ECO:0008006" key="11">
    <source>
        <dbReference type="Google" id="ProtNLM"/>
    </source>
</evidence>
<dbReference type="Pfam" id="PF00644">
    <property type="entry name" value="PARP"/>
    <property type="match status" value="1"/>
</dbReference>
<feature type="compositionally biased region" description="Polar residues" evidence="5">
    <location>
        <begin position="447"/>
        <end position="461"/>
    </location>
</feature>
<comment type="subcellular location">
    <subcellularLocation>
        <location evidence="1">Nucleus</location>
    </subcellularLocation>
</comment>
<dbReference type="GO" id="GO:0005634">
    <property type="term" value="C:nucleus"/>
    <property type="evidence" value="ECO:0007669"/>
    <property type="project" value="UniProtKB-SubCell"/>
</dbReference>
<dbReference type="SMART" id="SM00356">
    <property type="entry name" value="ZnF_C3H1"/>
    <property type="match status" value="1"/>
</dbReference>
<evidence type="ECO:0000256" key="4">
    <source>
        <dbReference type="PROSITE-ProRule" id="PRU00723"/>
    </source>
</evidence>
<gene>
    <name evidence="9" type="ORF">F7725_021513</name>
</gene>
<dbReference type="SUPFAM" id="SSF56399">
    <property type="entry name" value="ADP-ribosylation"/>
    <property type="match status" value="1"/>
</dbReference>
<dbReference type="Gene3D" id="3.90.228.10">
    <property type="match status" value="1"/>
</dbReference>
<feature type="compositionally biased region" description="Low complexity" evidence="5">
    <location>
        <begin position="462"/>
        <end position="507"/>
    </location>
</feature>
<feature type="compositionally biased region" description="Low complexity" evidence="5">
    <location>
        <begin position="515"/>
        <end position="524"/>
    </location>
</feature>
<evidence type="ECO:0000256" key="5">
    <source>
        <dbReference type="SAM" id="MobiDB-lite"/>
    </source>
</evidence>
<name>A0A7J5ZBF1_DISMA</name>
<dbReference type="OrthoDB" id="6133115at2759"/>
<feature type="domain" description="WWE" evidence="7">
    <location>
        <begin position="132"/>
        <end position="218"/>
    </location>
</feature>
<comment type="similarity">
    <text evidence="3">Belongs to the ARTD/PARP family.</text>
</comment>
<dbReference type="SUPFAM" id="SSF117839">
    <property type="entry name" value="WWE domain"/>
    <property type="match status" value="1"/>
</dbReference>
<dbReference type="AlphaFoldDB" id="A0A7J5ZBF1"/>
<accession>A0A7J5ZBF1</accession>
<evidence type="ECO:0000256" key="3">
    <source>
        <dbReference type="ARBA" id="ARBA00024347"/>
    </source>
</evidence>
<dbReference type="PANTHER" id="PTHR45740:SF15">
    <property type="entry name" value="ZINC FINGER CCCH TYPE DOMAIN CONTAINING 1-LIKE"/>
    <property type="match status" value="1"/>
</dbReference>
<dbReference type="GO" id="GO:1990404">
    <property type="term" value="F:NAD+-protein mono-ADP-ribosyltransferase activity"/>
    <property type="evidence" value="ECO:0007669"/>
    <property type="project" value="TreeGrafter"/>
</dbReference>
<dbReference type="Pfam" id="PF23466">
    <property type="entry name" value="WWE_4"/>
    <property type="match status" value="1"/>
</dbReference>
<dbReference type="PROSITE" id="PS50103">
    <property type="entry name" value="ZF_C3H1"/>
    <property type="match status" value="1"/>
</dbReference>
<dbReference type="Pfam" id="PF02825">
    <property type="entry name" value="WWE"/>
    <property type="match status" value="1"/>
</dbReference>
<reference evidence="9 10" key="1">
    <citation type="submission" date="2020-03" db="EMBL/GenBank/DDBJ databases">
        <title>Dissostichus mawsoni Genome sequencing and assembly.</title>
        <authorList>
            <person name="Park H."/>
        </authorList>
    </citation>
    <scope>NUCLEOTIDE SEQUENCE [LARGE SCALE GENOMIC DNA]</scope>
    <source>
        <strain evidence="9">DM0001</strain>
        <tissue evidence="9">Muscle</tissue>
    </source>
</reference>
<dbReference type="InterPro" id="IPR037197">
    <property type="entry name" value="WWE_dom_sf"/>
</dbReference>
<comment type="caution">
    <text evidence="9">The sequence shown here is derived from an EMBL/GenBank/DDBJ whole genome shotgun (WGS) entry which is preliminary data.</text>
</comment>
<dbReference type="InterPro" id="IPR000571">
    <property type="entry name" value="Znf_CCCH"/>
</dbReference>
<feature type="zinc finger region" description="C3H1-type" evidence="4">
    <location>
        <begin position="28"/>
        <end position="56"/>
    </location>
</feature>
<dbReference type="GO" id="GO:0008270">
    <property type="term" value="F:zinc ion binding"/>
    <property type="evidence" value="ECO:0007669"/>
    <property type="project" value="UniProtKB-KW"/>
</dbReference>
<keyword evidence="4" id="KW-0863">Zinc-finger</keyword>
<evidence type="ECO:0000256" key="2">
    <source>
        <dbReference type="ARBA" id="ARBA00023242"/>
    </source>
</evidence>
<dbReference type="Gene3D" id="3.30.720.50">
    <property type="match status" value="1"/>
</dbReference>
<dbReference type="PROSITE" id="PS51059">
    <property type="entry name" value="PARP_CATALYTIC"/>
    <property type="match status" value="1"/>
</dbReference>
<evidence type="ECO:0000313" key="10">
    <source>
        <dbReference type="Proteomes" id="UP000518266"/>
    </source>
</evidence>
<dbReference type="InterPro" id="IPR012317">
    <property type="entry name" value="Poly(ADP-ribose)pol_cat_dom"/>
</dbReference>
<proteinExistence type="inferred from homology"/>
<keyword evidence="10" id="KW-1185">Reference proteome</keyword>
<evidence type="ECO:0000313" key="9">
    <source>
        <dbReference type="EMBL" id="KAF3859114.1"/>
    </source>
</evidence>
<sequence length="542" mass="61132">MEPKEDRGLSESCVKCNGFITHLCLFPLDKTEICMFFIKGHCKHEDERCYKAHNKMPYSWQVLLDDQWTALPNNETIEKEYCDPKNTYRYSPLTSMVSVVLGDVIPSSNPPVHFDTMTQGANKVRRLSTSNSLVDVSFLHTTEWVWYWEDEHSSWTMYASRSGGHSAADTGSAELEQKFLDNAKDVVEFSAGSQAYSLSFQDLIQTNKQYGTKKVVKRRPRFVSAADVRAKNTRRPLAQPGTVPDHWDKTQISQTGYKTVSLHRTSDEYMEIETLFCNTMRGLTSKNKQMKDNNNGHNVTEKKLFHGTKSEYVAVICHKNFDWRVCGVNGTAFGQGSYFARDAKYSHSYTEDSHVKSMFVSRVLVGDYTRGSSSYRKPPSKDGGVINLYDSCVDDEIKPSIFVVFDSNQIYPEYLLQYKSTHPLVSLVAASAQHRHQYQPTPVPARHSTSTKTSSQTRVTGYQSSTSTYQTSTSSYRPSTPSYRPSTPSYQPSISTNYPSVSRTPRFSPSPSPTPVNRTPTFSPSLPPTPKPKKSSDSCVIA</sequence>
<dbReference type="CDD" id="cd01439">
    <property type="entry name" value="TCCD_inducible_PARP_like"/>
    <property type="match status" value="1"/>
</dbReference>
<keyword evidence="4" id="KW-0862">Zinc</keyword>
<dbReference type="Proteomes" id="UP000518266">
    <property type="component" value="Unassembled WGS sequence"/>
</dbReference>
<evidence type="ECO:0000259" key="8">
    <source>
        <dbReference type="PROSITE" id="PS51059"/>
    </source>
</evidence>
<dbReference type="InterPro" id="IPR004170">
    <property type="entry name" value="WWE_dom"/>
</dbReference>